<feature type="domain" description="F-box" evidence="1">
    <location>
        <begin position="130"/>
        <end position="162"/>
    </location>
</feature>
<reference evidence="3" key="1">
    <citation type="journal article" date="2019" name="Curr. Biol.">
        <title>Genome Sequence of Striga asiatica Provides Insight into the Evolution of Plant Parasitism.</title>
        <authorList>
            <person name="Yoshida S."/>
            <person name="Kim S."/>
            <person name="Wafula E.K."/>
            <person name="Tanskanen J."/>
            <person name="Kim Y.M."/>
            <person name="Honaas L."/>
            <person name="Yang Z."/>
            <person name="Spallek T."/>
            <person name="Conn C.E."/>
            <person name="Ichihashi Y."/>
            <person name="Cheong K."/>
            <person name="Cui S."/>
            <person name="Der J.P."/>
            <person name="Gundlach H."/>
            <person name="Jiao Y."/>
            <person name="Hori C."/>
            <person name="Ishida J.K."/>
            <person name="Kasahara H."/>
            <person name="Kiba T."/>
            <person name="Kim M.S."/>
            <person name="Koo N."/>
            <person name="Laohavisit A."/>
            <person name="Lee Y.H."/>
            <person name="Lumba S."/>
            <person name="McCourt P."/>
            <person name="Mortimer J.C."/>
            <person name="Mutuku J.M."/>
            <person name="Nomura T."/>
            <person name="Sasaki-Sekimoto Y."/>
            <person name="Seto Y."/>
            <person name="Wang Y."/>
            <person name="Wakatake T."/>
            <person name="Sakakibara H."/>
            <person name="Demura T."/>
            <person name="Yamaguchi S."/>
            <person name="Yoneyama K."/>
            <person name="Manabe R.I."/>
            <person name="Nelson D.C."/>
            <person name="Schulman A.H."/>
            <person name="Timko M.P."/>
            <person name="dePamphilis C.W."/>
            <person name="Choi D."/>
            <person name="Shirasu K."/>
        </authorList>
    </citation>
    <scope>NUCLEOTIDE SEQUENCE [LARGE SCALE GENOMIC DNA]</scope>
    <source>
        <strain evidence="3">cv. UVA1</strain>
    </source>
</reference>
<protein>
    <submittedName>
        <fullName evidence="2">F-box and associated interaction domains-containing protein</fullName>
    </submittedName>
</protein>
<dbReference type="Proteomes" id="UP000325081">
    <property type="component" value="Unassembled WGS sequence"/>
</dbReference>
<keyword evidence="3" id="KW-1185">Reference proteome</keyword>
<dbReference type="SUPFAM" id="SSF81383">
    <property type="entry name" value="F-box domain"/>
    <property type="match status" value="1"/>
</dbReference>
<proteinExistence type="predicted"/>
<name>A0A5A7P259_STRAF</name>
<dbReference type="AlphaFoldDB" id="A0A5A7P259"/>
<sequence>MSLAAINPTTSTGRRRPSVKLLITSTDCDPRTELSFPYPSQPTVTWNNLVEALSNRSYCFATRHLPSLSSSSSSRNPRPAFLILNGSKKAAFFYTNNEGNDYQITYDESLMDGLPSDGTLDVLPRFHLFESLPEDLQVAVAERLDAAGLAMMRCVSRKWRRFMWWRRPEIEEPGEGRLVFRLVQAACFVIASYIIVKEVGPV</sequence>
<evidence type="ECO:0000313" key="2">
    <source>
        <dbReference type="EMBL" id="GER26790.1"/>
    </source>
</evidence>
<dbReference type="Pfam" id="PF00646">
    <property type="entry name" value="F-box"/>
    <property type="match status" value="1"/>
</dbReference>
<dbReference type="EMBL" id="BKCP01001225">
    <property type="protein sequence ID" value="GER26790.1"/>
    <property type="molecule type" value="Genomic_DNA"/>
</dbReference>
<evidence type="ECO:0000313" key="3">
    <source>
        <dbReference type="Proteomes" id="UP000325081"/>
    </source>
</evidence>
<dbReference type="InterPro" id="IPR036047">
    <property type="entry name" value="F-box-like_dom_sf"/>
</dbReference>
<organism evidence="2 3">
    <name type="scientific">Striga asiatica</name>
    <name type="common">Asiatic witchweed</name>
    <name type="synonym">Buchnera asiatica</name>
    <dbReference type="NCBI Taxonomy" id="4170"/>
    <lineage>
        <taxon>Eukaryota</taxon>
        <taxon>Viridiplantae</taxon>
        <taxon>Streptophyta</taxon>
        <taxon>Embryophyta</taxon>
        <taxon>Tracheophyta</taxon>
        <taxon>Spermatophyta</taxon>
        <taxon>Magnoliopsida</taxon>
        <taxon>eudicotyledons</taxon>
        <taxon>Gunneridae</taxon>
        <taxon>Pentapetalae</taxon>
        <taxon>asterids</taxon>
        <taxon>lamiids</taxon>
        <taxon>Lamiales</taxon>
        <taxon>Orobanchaceae</taxon>
        <taxon>Buchnereae</taxon>
        <taxon>Striga</taxon>
    </lineage>
</organism>
<dbReference type="InterPro" id="IPR001810">
    <property type="entry name" value="F-box_dom"/>
</dbReference>
<gene>
    <name evidence="2" type="ORF">STAS_02443</name>
</gene>
<accession>A0A5A7P259</accession>
<dbReference type="OrthoDB" id="66964at2759"/>
<comment type="caution">
    <text evidence="2">The sequence shown here is derived from an EMBL/GenBank/DDBJ whole genome shotgun (WGS) entry which is preliminary data.</text>
</comment>
<evidence type="ECO:0000259" key="1">
    <source>
        <dbReference type="Pfam" id="PF00646"/>
    </source>
</evidence>